<dbReference type="Proteomes" id="UP001597327">
    <property type="component" value="Unassembled WGS sequence"/>
</dbReference>
<keyword evidence="2" id="KW-1185">Reference proteome</keyword>
<dbReference type="CDD" id="cd02603">
    <property type="entry name" value="HAD_sEH-N_like"/>
    <property type="match status" value="1"/>
</dbReference>
<dbReference type="RefSeq" id="WP_149890963.1">
    <property type="nucleotide sequence ID" value="NZ_JBHUFA010000001.1"/>
</dbReference>
<dbReference type="NCBIfam" id="TIGR01509">
    <property type="entry name" value="HAD-SF-IA-v3"/>
    <property type="match status" value="1"/>
</dbReference>
<evidence type="ECO:0000313" key="1">
    <source>
        <dbReference type="EMBL" id="MFD1695290.1"/>
    </source>
</evidence>
<dbReference type="Gene3D" id="1.10.150.240">
    <property type="entry name" value="Putative phosphatase, domain 2"/>
    <property type="match status" value="1"/>
</dbReference>
<dbReference type="PANTHER" id="PTHR43611">
    <property type="entry name" value="ALPHA-D-GLUCOSE 1-PHOSPHATE PHOSPHATASE"/>
    <property type="match status" value="1"/>
</dbReference>
<dbReference type="EMBL" id="JBHUFA010000001">
    <property type="protein sequence ID" value="MFD1695290.1"/>
    <property type="molecule type" value="Genomic_DNA"/>
</dbReference>
<comment type="caution">
    <text evidence="1">The sequence shown here is derived from an EMBL/GenBank/DDBJ whole genome shotgun (WGS) entry which is preliminary data.</text>
</comment>
<name>A0ABW4JTT4_9HYPH</name>
<dbReference type="PANTHER" id="PTHR43611:SF3">
    <property type="entry name" value="FLAVIN MONONUCLEOTIDE HYDROLASE 1, CHLOROPLATIC"/>
    <property type="match status" value="1"/>
</dbReference>
<evidence type="ECO:0000313" key="2">
    <source>
        <dbReference type="Proteomes" id="UP001597327"/>
    </source>
</evidence>
<sequence length="214" mass="23867">MSDITFVIFDMDDVLYDFDHDFRLRALATLTGRDPADIDRDVWGGPHENLAEAGNPATAEAYLDQFQALLGYPIDEATWTDIRRRMKTPRPGVLDMARALKGRVELALLTNNGMLLKKALPGCAPEVIEIFAEKAHVSAEFGARKPDPEVFRRICARYGHRPEASAFVDDRQENIEGARACGLSAHLYRDEAGLRAYLTDLGLLPGSHQQDDLK</sequence>
<accession>A0ABW4JTT4</accession>
<dbReference type="InterPro" id="IPR023214">
    <property type="entry name" value="HAD_sf"/>
</dbReference>
<keyword evidence="1" id="KW-0378">Hydrolase</keyword>
<dbReference type="InterPro" id="IPR036412">
    <property type="entry name" value="HAD-like_sf"/>
</dbReference>
<reference evidence="2" key="1">
    <citation type="journal article" date="2019" name="Int. J. Syst. Evol. Microbiol.">
        <title>The Global Catalogue of Microorganisms (GCM) 10K type strain sequencing project: providing services to taxonomists for standard genome sequencing and annotation.</title>
        <authorList>
            <consortium name="The Broad Institute Genomics Platform"/>
            <consortium name="The Broad Institute Genome Sequencing Center for Infectious Disease"/>
            <person name="Wu L."/>
            <person name="Ma J."/>
        </authorList>
    </citation>
    <scope>NUCLEOTIDE SEQUENCE [LARGE SCALE GENOMIC DNA]</scope>
    <source>
        <strain evidence="2">JCM 3369</strain>
    </source>
</reference>
<protein>
    <submittedName>
        <fullName evidence="1">HAD family hydrolase</fullName>
    </submittedName>
</protein>
<dbReference type="Gene3D" id="3.40.50.1000">
    <property type="entry name" value="HAD superfamily/HAD-like"/>
    <property type="match status" value="1"/>
</dbReference>
<dbReference type="GO" id="GO:0016787">
    <property type="term" value="F:hydrolase activity"/>
    <property type="evidence" value="ECO:0007669"/>
    <property type="project" value="UniProtKB-KW"/>
</dbReference>
<gene>
    <name evidence="1" type="ORF">ACFSC7_07160</name>
</gene>
<dbReference type="SFLD" id="SFLDS00003">
    <property type="entry name" value="Haloacid_Dehalogenase"/>
    <property type="match status" value="1"/>
</dbReference>
<proteinExistence type="predicted"/>
<dbReference type="Pfam" id="PF00702">
    <property type="entry name" value="Hydrolase"/>
    <property type="match status" value="1"/>
</dbReference>
<dbReference type="SUPFAM" id="SSF56784">
    <property type="entry name" value="HAD-like"/>
    <property type="match status" value="1"/>
</dbReference>
<dbReference type="InterPro" id="IPR006439">
    <property type="entry name" value="HAD-SF_hydro_IA"/>
</dbReference>
<organism evidence="1 2">
    <name type="scientific">Roseibium aestuarii</name>
    <dbReference type="NCBI Taxonomy" id="2600299"/>
    <lineage>
        <taxon>Bacteria</taxon>
        <taxon>Pseudomonadati</taxon>
        <taxon>Pseudomonadota</taxon>
        <taxon>Alphaproteobacteria</taxon>
        <taxon>Hyphomicrobiales</taxon>
        <taxon>Stappiaceae</taxon>
        <taxon>Roseibium</taxon>
    </lineage>
</organism>
<dbReference type="InterPro" id="IPR023198">
    <property type="entry name" value="PGP-like_dom2"/>
</dbReference>
<dbReference type="SFLD" id="SFLDG01129">
    <property type="entry name" value="C1.5:_HAD__Beta-PGM__Phosphata"/>
    <property type="match status" value="1"/>
</dbReference>